<dbReference type="Pfam" id="PF00239">
    <property type="entry name" value="Resolvase"/>
    <property type="match status" value="1"/>
</dbReference>
<feature type="domain" description="Resolvase/invertase-type recombinase catalytic" evidence="6">
    <location>
        <begin position="2"/>
        <end position="45"/>
    </location>
</feature>
<dbReference type="GO" id="GO:0015074">
    <property type="term" value="P:DNA integration"/>
    <property type="evidence" value="ECO:0007669"/>
    <property type="project" value="UniProtKB-KW"/>
</dbReference>
<evidence type="ECO:0000256" key="5">
    <source>
        <dbReference type="PROSITE-ProRule" id="PRU10137"/>
    </source>
</evidence>
<dbReference type="Proteomes" id="UP000013877">
    <property type="component" value="Unassembled WGS sequence"/>
</dbReference>
<accession>R2R4L0</accession>
<reference evidence="7 9" key="1">
    <citation type="submission" date="2013-02" db="EMBL/GenBank/DDBJ databases">
        <title>The Genome Sequence of Enterococcus raffinosus ATCC_49464.</title>
        <authorList>
            <consortium name="The Broad Institute Genome Sequencing Platform"/>
            <consortium name="The Broad Institute Genome Sequencing Center for Infectious Disease"/>
            <person name="Earl A.M."/>
            <person name="Gilmore M.S."/>
            <person name="Lebreton F."/>
            <person name="Walker B."/>
            <person name="Young S.K."/>
            <person name="Zeng Q."/>
            <person name="Gargeya S."/>
            <person name="Fitzgerald M."/>
            <person name="Haas B."/>
            <person name="Abouelleil A."/>
            <person name="Alvarado L."/>
            <person name="Arachchi H.M."/>
            <person name="Berlin A.M."/>
            <person name="Chapman S.B."/>
            <person name="Dewar J."/>
            <person name="Goldberg J."/>
            <person name="Griggs A."/>
            <person name="Gujja S."/>
            <person name="Hansen M."/>
            <person name="Howarth C."/>
            <person name="Imamovic A."/>
            <person name="Larimer J."/>
            <person name="McCowan C."/>
            <person name="Murphy C."/>
            <person name="Neiman D."/>
            <person name="Pearson M."/>
            <person name="Priest M."/>
            <person name="Roberts A."/>
            <person name="Saif S."/>
            <person name="Shea T."/>
            <person name="Sisk P."/>
            <person name="Sykes S."/>
            <person name="Wortman J."/>
            <person name="Nusbaum C."/>
            <person name="Birren B."/>
        </authorList>
    </citation>
    <scope>NUCLEOTIDE SEQUENCE [LARGE SCALE GENOMIC DNA]</scope>
    <source>
        <strain evidence="7 9">ATCC 49464</strain>
    </source>
</reference>
<dbReference type="HOGENOM" id="CLU_3199577_0_0_9"/>
<keyword evidence="10" id="KW-1185">Reference proteome</keyword>
<dbReference type="Proteomes" id="UP000014158">
    <property type="component" value="Unassembled WGS sequence"/>
</dbReference>
<sequence>MKRFGYARVSTKGQDLTRQLDLLNKQNCDEISRKNYQERKQTDLN</sequence>
<keyword evidence="2" id="KW-0238">DNA-binding</keyword>
<dbReference type="InterPro" id="IPR006118">
    <property type="entry name" value="Recombinase_CS"/>
</dbReference>
<comment type="caution">
    <text evidence="7">The sequence shown here is derived from an EMBL/GenBank/DDBJ whole genome shotgun (WGS) entry which is preliminary data.</text>
</comment>
<protein>
    <recommendedName>
        <fullName evidence="6">Resolvase/invertase-type recombinase catalytic domain-containing protein</fullName>
    </recommendedName>
</protein>
<dbReference type="InterPro" id="IPR036162">
    <property type="entry name" value="Resolvase-like_N_sf"/>
</dbReference>
<name>R2R4L0_9ENTE</name>
<keyword evidence="3" id="KW-0233">DNA recombination</keyword>
<keyword evidence="1" id="KW-0229">DNA integration</keyword>
<organism evidence="7 9">
    <name type="scientific">Enterococcus raffinosus ATCC 49464</name>
    <dbReference type="NCBI Taxonomy" id="1158602"/>
    <lineage>
        <taxon>Bacteria</taxon>
        <taxon>Bacillati</taxon>
        <taxon>Bacillota</taxon>
        <taxon>Bacilli</taxon>
        <taxon>Lactobacillales</taxon>
        <taxon>Enterococcaceae</taxon>
        <taxon>Enterococcus</taxon>
    </lineage>
</organism>
<evidence type="ECO:0000313" key="8">
    <source>
        <dbReference type="EMBL" id="EOT70894.1"/>
    </source>
</evidence>
<feature type="active site" description="O-(5'-phospho-DNA)-serine intermediate" evidence="4 5">
    <location>
        <position position="10"/>
    </location>
</feature>
<evidence type="ECO:0000256" key="3">
    <source>
        <dbReference type="ARBA" id="ARBA00023172"/>
    </source>
</evidence>
<evidence type="ECO:0000313" key="9">
    <source>
        <dbReference type="Proteomes" id="UP000013877"/>
    </source>
</evidence>
<dbReference type="Gene3D" id="3.40.50.1390">
    <property type="entry name" value="Resolvase, N-terminal catalytic domain"/>
    <property type="match status" value="1"/>
</dbReference>
<evidence type="ECO:0000259" key="6">
    <source>
        <dbReference type="PROSITE" id="PS51736"/>
    </source>
</evidence>
<gene>
    <name evidence="8" type="ORF">I590_04234</name>
    <name evidence="7" type="ORF">UAK_03145</name>
</gene>
<dbReference type="InterPro" id="IPR006119">
    <property type="entry name" value="Resolv_N"/>
</dbReference>
<dbReference type="SUPFAM" id="SSF53041">
    <property type="entry name" value="Resolvase-like"/>
    <property type="match status" value="1"/>
</dbReference>
<dbReference type="AlphaFoldDB" id="R2R4L0"/>
<dbReference type="EMBL" id="ASWF01000007">
    <property type="protein sequence ID" value="EOT70894.1"/>
    <property type="molecule type" value="Genomic_DNA"/>
</dbReference>
<dbReference type="GO" id="GO:0000150">
    <property type="term" value="F:DNA strand exchange activity"/>
    <property type="evidence" value="ECO:0007669"/>
    <property type="project" value="InterPro"/>
</dbReference>
<reference evidence="8 10" key="2">
    <citation type="submission" date="2013-03" db="EMBL/GenBank/DDBJ databases">
        <title>The Genome Sequence of Enterococcus raffinosus ATCC_49464 (PacBio/Illumina hybrid assembly).</title>
        <authorList>
            <consortium name="The Broad Institute Genomics Platform"/>
            <consortium name="The Broad Institute Genome Sequencing Center for Infectious Disease"/>
            <person name="Earl A."/>
            <person name="Russ C."/>
            <person name="Gilmore M."/>
            <person name="Surin D."/>
            <person name="Walker B."/>
            <person name="Young S."/>
            <person name="Zeng Q."/>
            <person name="Gargeya S."/>
            <person name="Fitzgerald M."/>
            <person name="Haas B."/>
            <person name="Abouelleil A."/>
            <person name="Allen A.W."/>
            <person name="Alvarado L."/>
            <person name="Arachchi H.M."/>
            <person name="Berlin A.M."/>
            <person name="Chapman S.B."/>
            <person name="Gainer-Dewar J."/>
            <person name="Goldberg J."/>
            <person name="Griggs A."/>
            <person name="Gujja S."/>
            <person name="Hansen M."/>
            <person name="Howarth C."/>
            <person name="Imamovic A."/>
            <person name="Ireland A."/>
            <person name="Larimer J."/>
            <person name="McCowan C."/>
            <person name="Murphy C."/>
            <person name="Pearson M."/>
            <person name="Poon T.W."/>
            <person name="Priest M."/>
            <person name="Roberts A."/>
            <person name="Saif S."/>
            <person name="Shea T."/>
            <person name="Sisk P."/>
            <person name="Sykes S."/>
            <person name="Wortman J."/>
            <person name="Nusbaum C."/>
            <person name="Birren B."/>
        </authorList>
    </citation>
    <scope>NUCLEOTIDE SEQUENCE [LARGE SCALE GENOMIC DNA]</scope>
    <source>
        <strain evidence="8 10">ATCC 49464</strain>
    </source>
</reference>
<dbReference type="PATRIC" id="fig|1158602.3.peg.3137"/>
<evidence type="ECO:0000256" key="1">
    <source>
        <dbReference type="ARBA" id="ARBA00022908"/>
    </source>
</evidence>
<dbReference type="EMBL" id="AJAL01000017">
    <property type="protein sequence ID" value="EOH75501.1"/>
    <property type="molecule type" value="Genomic_DNA"/>
</dbReference>
<dbReference type="PROSITE" id="PS51736">
    <property type="entry name" value="RECOMBINASES_3"/>
    <property type="match status" value="1"/>
</dbReference>
<evidence type="ECO:0000313" key="10">
    <source>
        <dbReference type="Proteomes" id="UP000014158"/>
    </source>
</evidence>
<proteinExistence type="predicted"/>
<evidence type="ECO:0000256" key="2">
    <source>
        <dbReference type="ARBA" id="ARBA00023125"/>
    </source>
</evidence>
<dbReference type="PROSITE" id="PS00397">
    <property type="entry name" value="RECOMBINASES_1"/>
    <property type="match status" value="1"/>
</dbReference>
<evidence type="ECO:0000313" key="7">
    <source>
        <dbReference type="EMBL" id="EOH75501.1"/>
    </source>
</evidence>
<evidence type="ECO:0000256" key="4">
    <source>
        <dbReference type="PIRSR" id="PIRSR606118-50"/>
    </source>
</evidence>
<dbReference type="GO" id="GO:0003677">
    <property type="term" value="F:DNA binding"/>
    <property type="evidence" value="ECO:0007669"/>
    <property type="project" value="UniProtKB-KW"/>
</dbReference>